<evidence type="ECO:0000313" key="2">
    <source>
        <dbReference type="EMBL" id="MCK0538003.1"/>
    </source>
</evidence>
<feature type="chain" id="PRO_5046034233" description="Bacterial surface antigen (D15) domain-containing protein" evidence="1">
    <location>
        <begin position="24"/>
        <end position="354"/>
    </location>
</feature>
<feature type="signal peptide" evidence="1">
    <location>
        <begin position="1"/>
        <end position="23"/>
    </location>
</feature>
<evidence type="ECO:0000256" key="1">
    <source>
        <dbReference type="SAM" id="SignalP"/>
    </source>
</evidence>
<dbReference type="EMBL" id="JALKII010000006">
    <property type="protein sequence ID" value="MCK0538003.1"/>
    <property type="molecule type" value="Genomic_DNA"/>
</dbReference>
<reference evidence="2" key="1">
    <citation type="submission" date="2022-04" db="EMBL/GenBank/DDBJ databases">
        <title>Alcanivorax sp. CY1518 draft genome sequence.</title>
        <authorList>
            <person name="Zhao G."/>
            <person name="An M."/>
        </authorList>
    </citation>
    <scope>NUCLEOTIDE SEQUENCE</scope>
    <source>
        <strain evidence="2">CY1518</strain>
    </source>
</reference>
<evidence type="ECO:0008006" key="4">
    <source>
        <dbReference type="Google" id="ProtNLM"/>
    </source>
</evidence>
<evidence type="ECO:0000313" key="3">
    <source>
        <dbReference type="Proteomes" id="UP001165524"/>
    </source>
</evidence>
<keyword evidence="1" id="KW-0732">Signal</keyword>
<name>A0ABT0E839_9GAMM</name>
<dbReference type="Proteomes" id="UP001165524">
    <property type="component" value="Unassembled WGS sequence"/>
</dbReference>
<protein>
    <recommendedName>
        <fullName evidence="4">Bacterial surface antigen (D15) domain-containing protein</fullName>
    </recommendedName>
</protein>
<proteinExistence type="predicted"/>
<gene>
    <name evidence="2" type="ORF">MU846_09800</name>
</gene>
<organism evidence="2 3">
    <name type="scientific">Alcanivorax quisquiliarum</name>
    <dbReference type="NCBI Taxonomy" id="2933565"/>
    <lineage>
        <taxon>Bacteria</taxon>
        <taxon>Pseudomonadati</taxon>
        <taxon>Pseudomonadota</taxon>
        <taxon>Gammaproteobacteria</taxon>
        <taxon>Oceanospirillales</taxon>
        <taxon>Alcanivoracaceae</taxon>
        <taxon>Alcanivorax</taxon>
    </lineage>
</organism>
<keyword evidence="3" id="KW-1185">Reference proteome</keyword>
<comment type="caution">
    <text evidence="2">The sequence shown here is derived from an EMBL/GenBank/DDBJ whole genome shotgun (WGS) entry which is preliminary data.</text>
</comment>
<sequence length="354" mass="39732">MIPSCTRTLLVLILLLAGSPVHAGPVPYGLLHVETHSDAFPVRDLIRGIGRQFRPGEQHVGFGRAESGVSFGRAHLGLLYRYEVFAHSSRGASELIWRSETDQDIPAGRYWPLRLAINQVAMHGVTAGYLFRPTASLTLSGNMQLLKATEMIDGHVNGAIATDAADYQGQARLQYFYTRDALWERPTNRRYGTGLALDMKLRWRPNARHEVSLELLDALNGIYWRQMYYTRAWLTTDRISYDSDGQLDVRAAMTGYEGNSSHWQRLPVKAYLRWHGGLAGRRLGAEVLWVDDYRDVRLRYYVTRWPGAYVAATAEGAVGLGYQRGSLALALQLDAAPKQARTFTLGIAWQPPGR</sequence>
<dbReference type="RefSeq" id="WP_246952187.1">
    <property type="nucleotide sequence ID" value="NZ_JALKII010000006.1"/>
</dbReference>
<accession>A0ABT0E839</accession>